<dbReference type="SUPFAM" id="SSF53254">
    <property type="entry name" value="Phosphoglycerate mutase-like"/>
    <property type="match status" value="1"/>
</dbReference>
<dbReference type="InterPro" id="IPR051710">
    <property type="entry name" value="Phosphatase_SH3-domain"/>
</dbReference>
<keyword evidence="2" id="KW-1185">Reference proteome</keyword>
<name>A0A9P4N6U0_9PLEO</name>
<protein>
    <submittedName>
        <fullName evidence="1">Phosphoglycerate mutase family protein</fullName>
    </submittedName>
</protein>
<organism evidence="1 2">
    <name type="scientific">Lojkania enalia</name>
    <dbReference type="NCBI Taxonomy" id="147567"/>
    <lineage>
        <taxon>Eukaryota</taxon>
        <taxon>Fungi</taxon>
        <taxon>Dikarya</taxon>
        <taxon>Ascomycota</taxon>
        <taxon>Pezizomycotina</taxon>
        <taxon>Dothideomycetes</taxon>
        <taxon>Pleosporomycetidae</taxon>
        <taxon>Pleosporales</taxon>
        <taxon>Pleosporales incertae sedis</taxon>
        <taxon>Lojkania</taxon>
    </lineage>
</organism>
<dbReference type="OrthoDB" id="414418at2759"/>
<evidence type="ECO:0000313" key="1">
    <source>
        <dbReference type="EMBL" id="KAF2268842.1"/>
    </source>
</evidence>
<sequence length="245" mass="26909">MLETIYIVRHAFRTNWSLDPISGIYTSATKTLTGIPTDCVLSAHGVEQSKELANHLCNISPPIDRVYSSPYSRCLQTLQPTTDRLFAAGKAKTKIRVERGFCEFFGRASTFQHPHPPTLPQLTPLFPNLDTSYSPLHHPHPDGELIRELHFRVSDTLSDIITALDNDPSAPKSMLICTHAAVVIVAGRVLTGNIPADPDTDDFQCYTAGLSRFERKAGSQGTIGAWECVLNSDTSFLSGGAERGW</sequence>
<accession>A0A9P4N6U0</accession>
<dbReference type="PANTHER" id="PTHR16469:SF51">
    <property type="entry name" value="TRANSCRIPTION FACTOR TAU 55 KDA SUBUNIT"/>
    <property type="match status" value="1"/>
</dbReference>
<evidence type="ECO:0000313" key="2">
    <source>
        <dbReference type="Proteomes" id="UP000800093"/>
    </source>
</evidence>
<proteinExistence type="predicted"/>
<dbReference type="SMART" id="SM00855">
    <property type="entry name" value="PGAM"/>
    <property type="match status" value="1"/>
</dbReference>
<dbReference type="PANTHER" id="PTHR16469">
    <property type="entry name" value="UBIQUITIN-ASSOCIATED AND SH3 DOMAIN-CONTAINING BA-RELATED"/>
    <property type="match status" value="1"/>
</dbReference>
<dbReference type="Gene3D" id="3.40.50.1240">
    <property type="entry name" value="Phosphoglycerate mutase-like"/>
    <property type="match status" value="1"/>
</dbReference>
<dbReference type="InterPro" id="IPR013078">
    <property type="entry name" value="His_Pase_superF_clade-1"/>
</dbReference>
<dbReference type="CDD" id="cd07067">
    <property type="entry name" value="HP_PGM_like"/>
    <property type="match status" value="1"/>
</dbReference>
<comment type="caution">
    <text evidence="1">The sequence shown here is derived from an EMBL/GenBank/DDBJ whole genome shotgun (WGS) entry which is preliminary data.</text>
</comment>
<dbReference type="Proteomes" id="UP000800093">
    <property type="component" value="Unassembled WGS sequence"/>
</dbReference>
<dbReference type="EMBL" id="ML986585">
    <property type="protein sequence ID" value="KAF2268842.1"/>
    <property type="molecule type" value="Genomic_DNA"/>
</dbReference>
<dbReference type="InterPro" id="IPR029033">
    <property type="entry name" value="His_PPase_superfam"/>
</dbReference>
<reference evidence="2" key="1">
    <citation type="journal article" date="2020" name="Stud. Mycol.">
        <title>101 Dothideomycetes genomes: A test case for predicting lifestyles and emergence of pathogens.</title>
        <authorList>
            <person name="Haridas S."/>
            <person name="Albert R."/>
            <person name="Binder M."/>
            <person name="Bloem J."/>
            <person name="LaButti K."/>
            <person name="Salamov A."/>
            <person name="Andreopoulos B."/>
            <person name="Baker S."/>
            <person name="Barry K."/>
            <person name="Bills G."/>
            <person name="Bluhm B."/>
            <person name="Cannon C."/>
            <person name="Castanera R."/>
            <person name="Culley D."/>
            <person name="Daum C."/>
            <person name="Ezra D."/>
            <person name="Gonzalez J."/>
            <person name="Henrissat B."/>
            <person name="Kuo A."/>
            <person name="Liang C."/>
            <person name="Lipzen A."/>
            <person name="Lutzoni F."/>
            <person name="Magnuson J."/>
            <person name="Mondo S."/>
            <person name="Nolan M."/>
            <person name="Ohm R."/>
            <person name="Pangilinan J."/>
            <person name="Park H.-J."/>
            <person name="Ramirez L."/>
            <person name="Alfaro M."/>
            <person name="Sun H."/>
            <person name="Tritt A."/>
            <person name="Yoshinaga Y."/>
            <person name="Zwiers L.-H."/>
            <person name="Turgeon B."/>
            <person name="Goodwin S."/>
            <person name="Spatafora J."/>
            <person name="Crous P."/>
            <person name="Grigoriev I."/>
        </authorList>
    </citation>
    <scope>NUCLEOTIDE SEQUENCE [LARGE SCALE GENOMIC DNA]</scope>
    <source>
        <strain evidence="2">CBS 304.66</strain>
    </source>
</reference>
<dbReference type="Pfam" id="PF00300">
    <property type="entry name" value="His_Phos_1"/>
    <property type="match status" value="1"/>
</dbReference>
<gene>
    <name evidence="1" type="ORF">CC78DRAFT_454706</name>
</gene>
<dbReference type="AlphaFoldDB" id="A0A9P4N6U0"/>